<dbReference type="PRINTS" id="PR00102">
    <property type="entry name" value="OTCASE"/>
</dbReference>
<reference evidence="10 11" key="1">
    <citation type="submission" date="2016-09" db="EMBL/GenBank/DDBJ databases">
        <authorList>
            <person name="Capua I."/>
            <person name="De Benedictis P."/>
            <person name="Joannis T."/>
            <person name="Lombin L.H."/>
            <person name="Cattoli G."/>
        </authorList>
    </citation>
    <scope>NUCLEOTIDE SEQUENCE [LARGE SCALE GENOMIC DNA]</scope>
    <source>
        <strain evidence="10 11">LMG 25899</strain>
    </source>
</reference>
<feature type="binding site" evidence="7">
    <location>
        <position position="232"/>
    </location>
    <ligand>
        <name>L-ornithine</name>
        <dbReference type="ChEBI" id="CHEBI:46911"/>
    </ligand>
</feature>
<evidence type="ECO:0000256" key="3">
    <source>
        <dbReference type="ARBA" id="ARBA00013007"/>
    </source>
</evidence>
<sequence length="342" mass="38481">MTNSVFQGRSLLAEKDFTKEELNYLIDFSIHLKDMKKRGIPHRYLEGKNIALLFEKTSTRTRSAFTVASIDLGAHPEFLGKDDIQLGKKESVEDTAKVLGSMFDGIEFRGFSQEVVEDLAKYSGVPIWNGLTDEWHPTQMIADFMTIKENFNTLENITLVYVGDGRNNMANSLLVTGAILGVNVRICAPKALFPSEEVINYANEFAAKSGSQLMITDDVAEGVRGANVLYTDVWVSMGEEDKFEERVNLLKPYQINMDMVNKTGNTENGKLIVLHCLPAFHDVKTEYGKMVEEKFGITEMEITDDVFRSQYGRQFEEAENRMHSIKAIMAATLGNLFIPKVS</sequence>
<evidence type="ECO:0000259" key="9">
    <source>
        <dbReference type="Pfam" id="PF02729"/>
    </source>
</evidence>
<evidence type="ECO:0000313" key="11">
    <source>
        <dbReference type="Proteomes" id="UP000095256"/>
    </source>
</evidence>
<dbReference type="Pfam" id="PF02729">
    <property type="entry name" value="OTCace_N"/>
    <property type="match status" value="1"/>
</dbReference>
<evidence type="ECO:0000313" key="10">
    <source>
        <dbReference type="EMBL" id="OEH83497.1"/>
    </source>
</evidence>
<dbReference type="GO" id="GO:0042450">
    <property type="term" value="P:L-arginine biosynthetic process via ornithine"/>
    <property type="evidence" value="ECO:0007669"/>
    <property type="project" value="UniProtKB-UniRule"/>
</dbReference>
<dbReference type="GO" id="GO:0005737">
    <property type="term" value="C:cytoplasm"/>
    <property type="evidence" value="ECO:0007669"/>
    <property type="project" value="UniProtKB-SubCell"/>
</dbReference>
<feature type="binding site" evidence="7">
    <location>
        <begin position="136"/>
        <end position="139"/>
    </location>
    <ligand>
        <name>carbamoyl phosphate</name>
        <dbReference type="ChEBI" id="CHEBI:58228"/>
    </ligand>
</feature>
<feature type="binding site" evidence="7">
    <location>
        <begin position="236"/>
        <end position="237"/>
    </location>
    <ligand>
        <name>L-ornithine</name>
        <dbReference type="ChEBI" id="CHEBI:46911"/>
    </ligand>
</feature>
<dbReference type="PRINTS" id="PR00100">
    <property type="entry name" value="AOTCASE"/>
</dbReference>
<feature type="binding site" evidence="7">
    <location>
        <position position="321"/>
    </location>
    <ligand>
        <name>carbamoyl phosphate</name>
        <dbReference type="ChEBI" id="CHEBI:58228"/>
    </ligand>
</feature>
<evidence type="ECO:0000256" key="2">
    <source>
        <dbReference type="ARBA" id="ARBA00007805"/>
    </source>
</evidence>
<name>A0A1E5L063_9ENTE</name>
<dbReference type="Proteomes" id="UP000095256">
    <property type="component" value="Unassembled WGS sequence"/>
</dbReference>
<feature type="binding site" evidence="7">
    <location>
        <begin position="58"/>
        <end position="61"/>
    </location>
    <ligand>
        <name>carbamoyl phosphate</name>
        <dbReference type="ChEBI" id="CHEBI:58228"/>
    </ligand>
</feature>
<dbReference type="NCBIfam" id="NF001986">
    <property type="entry name" value="PRK00779.1"/>
    <property type="match status" value="1"/>
</dbReference>
<proteinExistence type="inferred from homology"/>
<feature type="binding site" evidence="7">
    <location>
        <position position="85"/>
    </location>
    <ligand>
        <name>carbamoyl phosphate</name>
        <dbReference type="ChEBI" id="CHEBI:58228"/>
    </ligand>
</feature>
<dbReference type="InterPro" id="IPR036901">
    <property type="entry name" value="Asp/Orn_carbamoylTrfase_sf"/>
</dbReference>
<dbReference type="Gene3D" id="3.40.50.1370">
    <property type="entry name" value="Aspartate/ornithine carbamoyltransferase"/>
    <property type="match status" value="2"/>
</dbReference>
<dbReference type="OrthoDB" id="9802587at2"/>
<dbReference type="Pfam" id="PF00185">
    <property type="entry name" value="OTCace"/>
    <property type="match status" value="1"/>
</dbReference>
<feature type="domain" description="Aspartate/ornithine carbamoyltransferase Asp/Orn-binding" evidence="8">
    <location>
        <begin position="156"/>
        <end position="331"/>
    </location>
</feature>
<dbReference type="InterPro" id="IPR024904">
    <property type="entry name" value="OTCase_ArgI"/>
</dbReference>
<evidence type="ECO:0000256" key="6">
    <source>
        <dbReference type="ARBA" id="ARBA00048772"/>
    </source>
</evidence>
<dbReference type="SUPFAM" id="SSF53671">
    <property type="entry name" value="Aspartate/ornithine carbamoyltransferase"/>
    <property type="match status" value="1"/>
</dbReference>
<keyword evidence="4 7" id="KW-0963">Cytoplasm</keyword>
<dbReference type="PROSITE" id="PS00097">
    <property type="entry name" value="CARBAMOYLTRANSFERASE"/>
    <property type="match status" value="1"/>
</dbReference>
<comment type="caution">
    <text evidence="10">The sequence shown here is derived from an EMBL/GenBank/DDBJ whole genome shotgun (WGS) entry which is preliminary data.</text>
</comment>
<dbReference type="STRING" id="762845.BCR26_09335"/>
<comment type="subcellular location">
    <subcellularLocation>
        <location evidence="1 7">Cytoplasm</location>
    </subcellularLocation>
</comment>
<evidence type="ECO:0000256" key="5">
    <source>
        <dbReference type="ARBA" id="ARBA00022679"/>
    </source>
</evidence>
<keyword evidence="11" id="KW-1185">Reference proteome</keyword>
<dbReference type="NCBIfam" id="TIGR00658">
    <property type="entry name" value="orni_carb_tr"/>
    <property type="match status" value="1"/>
</dbReference>
<evidence type="ECO:0000256" key="1">
    <source>
        <dbReference type="ARBA" id="ARBA00004496"/>
    </source>
</evidence>
<dbReference type="InterPro" id="IPR006132">
    <property type="entry name" value="Asp/Orn_carbamoyltranf_P-bd"/>
</dbReference>
<feature type="binding site" evidence="7">
    <location>
        <position position="168"/>
    </location>
    <ligand>
        <name>L-ornithine</name>
        <dbReference type="ChEBI" id="CHEBI:46911"/>
    </ligand>
</feature>
<keyword evidence="5 7" id="KW-0808">Transferase</keyword>
<evidence type="ECO:0000256" key="4">
    <source>
        <dbReference type="ARBA" id="ARBA00022490"/>
    </source>
</evidence>
<evidence type="ECO:0000256" key="7">
    <source>
        <dbReference type="HAMAP-Rule" id="MF_01109"/>
    </source>
</evidence>
<gene>
    <name evidence="10" type="ORF">BCR26_09335</name>
</gene>
<dbReference type="InterPro" id="IPR006131">
    <property type="entry name" value="Asp_carbamoyltransf_Asp/Orn-bd"/>
</dbReference>
<dbReference type="PANTHER" id="PTHR45753">
    <property type="entry name" value="ORNITHINE CARBAMOYLTRANSFERASE, MITOCHONDRIAL"/>
    <property type="match status" value="1"/>
</dbReference>
<dbReference type="EMBL" id="MIEK01000006">
    <property type="protein sequence ID" value="OEH83497.1"/>
    <property type="molecule type" value="Genomic_DNA"/>
</dbReference>
<comment type="similarity">
    <text evidence="2 7">Belongs to the aspartate/ornithine carbamoyltransferase superfamily. OTCase family.</text>
</comment>
<organism evidence="10 11">
    <name type="scientific">Enterococcus rivorum</name>
    <dbReference type="NCBI Taxonomy" id="762845"/>
    <lineage>
        <taxon>Bacteria</taxon>
        <taxon>Bacillati</taxon>
        <taxon>Bacillota</taxon>
        <taxon>Bacilli</taxon>
        <taxon>Lactobacillales</taxon>
        <taxon>Enterococcaceae</taxon>
        <taxon>Enterococcus</taxon>
    </lineage>
</organism>
<dbReference type="GO" id="GO:0019240">
    <property type="term" value="P:citrulline biosynthetic process"/>
    <property type="evidence" value="ECO:0007669"/>
    <property type="project" value="TreeGrafter"/>
</dbReference>
<accession>A0A1E5L063</accession>
<evidence type="ECO:0000259" key="8">
    <source>
        <dbReference type="Pfam" id="PF00185"/>
    </source>
</evidence>
<dbReference type="InterPro" id="IPR006130">
    <property type="entry name" value="Asp/Orn_carbamoylTrfase"/>
</dbReference>
<dbReference type="FunFam" id="3.40.50.1370:FF:000008">
    <property type="entry name" value="Ornithine carbamoyltransferase"/>
    <property type="match status" value="1"/>
</dbReference>
<feature type="binding site" evidence="7">
    <location>
        <position position="109"/>
    </location>
    <ligand>
        <name>carbamoyl phosphate</name>
        <dbReference type="ChEBI" id="CHEBI:58228"/>
    </ligand>
</feature>
<dbReference type="GO" id="GO:0016597">
    <property type="term" value="F:amino acid binding"/>
    <property type="evidence" value="ECO:0007669"/>
    <property type="project" value="InterPro"/>
</dbReference>
<dbReference type="RefSeq" id="WP_069697545.1">
    <property type="nucleotide sequence ID" value="NZ_JAGGMA010000016.1"/>
</dbReference>
<dbReference type="InterPro" id="IPR002292">
    <property type="entry name" value="Orn/put_carbamltrans"/>
</dbReference>
<comment type="catalytic activity">
    <reaction evidence="6 7">
        <text>carbamoyl phosphate + L-ornithine = L-citrulline + phosphate + H(+)</text>
        <dbReference type="Rhea" id="RHEA:19513"/>
        <dbReference type="ChEBI" id="CHEBI:15378"/>
        <dbReference type="ChEBI" id="CHEBI:43474"/>
        <dbReference type="ChEBI" id="CHEBI:46911"/>
        <dbReference type="ChEBI" id="CHEBI:57743"/>
        <dbReference type="ChEBI" id="CHEBI:58228"/>
        <dbReference type="EC" id="2.1.3.3"/>
    </reaction>
</comment>
<dbReference type="AlphaFoldDB" id="A0A1E5L063"/>
<dbReference type="PANTHER" id="PTHR45753:SF1">
    <property type="entry name" value="ORNITHINE CARBAMOYLTRANSFERASE, CATABOLIC"/>
    <property type="match status" value="1"/>
</dbReference>
<feature type="domain" description="Aspartate/ornithine carbamoyltransferase carbamoyl-P binding" evidence="9">
    <location>
        <begin position="9"/>
        <end position="149"/>
    </location>
</feature>
<dbReference type="HAMAP" id="MF_01109">
    <property type="entry name" value="OTCase"/>
    <property type="match status" value="1"/>
</dbReference>
<protein>
    <recommendedName>
        <fullName evidence="3 7">Ornithine carbamoyltransferase</fullName>
        <shortName evidence="7">OTCase</shortName>
        <ecNumber evidence="3 7">2.1.3.3</ecNumber>
    </recommendedName>
</protein>
<dbReference type="EC" id="2.1.3.3" evidence="3 7"/>
<feature type="binding site" evidence="7">
    <location>
        <begin position="276"/>
        <end position="277"/>
    </location>
    <ligand>
        <name>carbamoyl phosphate</name>
        <dbReference type="ChEBI" id="CHEBI:58228"/>
    </ligand>
</feature>
<dbReference type="GO" id="GO:0004585">
    <property type="term" value="F:ornithine carbamoyltransferase activity"/>
    <property type="evidence" value="ECO:0007669"/>
    <property type="project" value="UniProtKB-UniRule"/>
</dbReference>